<evidence type="ECO:0000256" key="7">
    <source>
        <dbReference type="ARBA" id="ARBA00022676"/>
    </source>
</evidence>
<comment type="catalytic activity">
    <reaction evidence="18">
        <text>[GlcNAc-(1-&gt;4)-Mur2Ac(oyl-L-Ala-gamma-D-Glu-L-Lys-D-Ala-D-Ala)](n)-di-trans,octa-cis-undecaprenyl diphosphate + beta-D-GlcNAc-(1-&gt;4)-Mur2Ac(oyl-L-Ala-gamma-D-Glu-L-Lys-D-Ala-D-Ala)-di-trans,octa-cis-undecaprenyl diphosphate = [GlcNAc-(1-&gt;4)-Mur2Ac(oyl-L-Ala-gamma-D-Glu-L-Lys-D-Ala-D-Ala)](n+1)-di-trans,octa-cis-undecaprenyl diphosphate + di-trans,octa-cis-undecaprenyl diphosphate + H(+)</text>
        <dbReference type="Rhea" id="RHEA:23708"/>
        <dbReference type="Rhea" id="RHEA-COMP:9602"/>
        <dbReference type="Rhea" id="RHEA-COMP:9603"/>
        <dbReference type="ChEBI" id="CHEBI:15378"/>
        <dbReference type="ChEBI" id="CHEBI:58405"/>
        <dbReference type="ChEBI" id="CHEBI:60033"/>
        <dbReference type="ChEBI" id="CHEBI:78435"/>
        <dbReference type="EC" id="2.4.99.28"/>
    </reaction>
</comment>
<keyword evidence="10" id="KW-0378">Hydrolase</keyword>
<evidence type="ECO:0000256" key="11">
    <source>
        <dbReference type="ARBA" id="ARBA00022960"/>
    </source>
</evidence>
<dbReference type="NCBIfam" id="TIGR02074">
    <property type="entry name" value="PBP_1a_fam"/>
    <property type="match status" value="1"/>
</dbReference>
<dbReference type="FunFam" id="1.10.3810.10:FF:000003">
    <property type="entry name" value="Penicillin-binding protein 1a"/>
    <property type="match status" value="1"/>
</dbReference>
<dbReference type="GO" id="GO:0008955">
    <property type="term" value="F:peptidoglycan glycosyltransferase activity"/>
    <property type="evidence" value="ECO:0007669"/>
    <property type="project" value="UniProtKB-EC"/>
</dbReference>
<dbReference type="GO" id="GO:0071555">
    <property type="term" value="P:cell wall organization"/>
    <property type="evidence" value="ECO:0007669"/>
    <property type="project" value="UniProtKB-KW"/>
</dbReference>
<protein>
    <recommendedName>
        <fullName evidence="17">peptidoglycan glycosyltransferase</fullName>
        <ecNumber evidence="17">2.4.99.28</ecNumber>
    </recommendedName>
</protein>
<evidence type="ECO:0000256" key="20">
    <source>
        <dbReference type="SAM" id="MobiDB-lite"/>
    </source>
</evidence>
<evidence type="ECO:0000313" key="24">
    <source>
        <dbReference type="Proteomes" id="UP000012101"/>
    </source>
</evidence>
<dbReference type="InterPro" id="IPR001264">
    <property type="entry name" value="Glyco_trans_51"/>
</dbReference>
<comment type="caution">
    <text evidence="23">The sequence shown here is derived from an EMBL/GenBank/DDBJ whole genome shotgun (WGS) entry which is preliminary data.</text>
</comment>
<dbReference type="GO" id="GO:0008658">
    <property type="term" value="F:penicillin binding"/>
    <property type="evidence" value="ECO:0007669"/>
    <property type="project" value="InterPro"/>
</dbReference>
<sequence length="831" mass="94227">MIEYETRTSQLFFRFFVIHFRDRILQRILNSENPLKQLAKLCAGLLFFNGFLFVFSVKDLWKVPGSNQYEKPSVLYGINDKNEYEPIAEFYRFSRVVLNIKELPLEEDGKLNKLIRSFVSTEDNHFYSHWGLDLRGIFRAFMVNLLAGRIKEGASTITQQVARLKFLNTERSFLRKAREAWLALFLEAVFDKDTLMEIYLNEIPLGHGTIGVGAAARFYFRKDVKDLTWGESALLASLTTRPTEFSPLVNPNSSSAKVRVVFKKFVENGVLDIKTAEREYETFSEYYITLNRSPNDSAFGDRLNRFPYFTEYVRKNLARYIPITTLYSGGLKIYSTLNIQHQTQAEKALYAGLKNQTAQSNQRMFTKIDAFDDAYGEIYDLLSMLNDIPEFKFKISKSVRTFNRTWQEDLRDELGVLNLLSGTEFLGEAIDWSYRNQQTEDFLLPVEGALISMRPDTGHITSMVGGSGFRSDNQQIRAFQAYRQPGSAFKPLIYAAAMEYYNQHPDPKKNITAASLFSDSPLQYVLEDGDEWTPSNYTGEYSGFIKLREALELSRNSVAVRVLDHTGISNLVPVLEKILQVENRSIPKNYSISLGTFEVSPYELARSYAVIASGGKQVFPLSVLYVEDDSGNVIKDFREEASKQERKQILSPEICFILTSMMEDVIKKGTGTGATSYGLNRPAAGKTGTTNNFRDAWFAGYSAELVSVVWLGYDTGTLSMGKGMSGGVVAAPIWGRFMSNALSREKSKPFHFGETGIVRKQICSISGKLPGSHCNQTEEEYFTKETVPKEVCDDHRGAGFISEPDPPPSHQTQVKKKQKTNIFQGDDDLIR</sequence>
<dbReference type="GO" id="GO:0030288">
    <property type="term" value="C:outer membrane-bounded periplasmic space"/>
    <property type="evidence" value="ECO:0007669"/>
    <property type="project" value="TreeGrafter"/>
</dbReference>
<dbReference type="GO" id="GO:0004180">
    <property type="term" value="F:carboxypeptidase activity"/>
    <property type="evidence" value="ECO:0007669"/>
    <property type="project" value="UniProtKB-KW"/>
</dbReference>
<evidence type="ECO:0000256" key="17">
    <source>
        <dbReference type="ARBA" id="ARBA00044770"/>
    </source>
</evidence>
<keyword evidence="8" id="KW-0808">Transferase</keyword>
<comment type="similarity">
    <text evidence="3">In the C-terminal section; belongs to the transpeptidase family.</text>
</comment>
<reference evidence="23 24" key="1">
    <citation type="submission" date="2013-01" db="EMBL/GenBank/DDBJ databases">
        <authorList>
            <person name="Harkins D.M."/>
            <person name="Durkin A.S."/>
            <person name="Brinkac L.M."/>
            <person name="Haft D.H."/>
            <person name="Selengut J.D."/>
            <person name="Sanka R."/>
            <person name="DePew J."/>
            <person name="Purushe J."/>
            <person name="Hospenthal D.R."/>
            <person name="Murray C.K."/>
            <person name="Pimentel G."/>
            <person name="Wasfy M."/>
            <person name="Vinetz J.M."/>
            <person name="Sutton G.G."/>
            <person name="Nierman W.C."/>
            <person name="Fouts D.E."/>
        </authorList>
    </citation>
    <scope>NUCLEOTIDE SEQUENCE [LARGE SCALE GENOMIC DNA]</scope>
    <source>
        <strain evidence="23 24">2006001855</strain>
    </source>
</reference>
<evidence type="ECO:0000256" key="6">
    <source>
        <dbReference type="ARBA" id="ARBA00022670"/>
    </source>
</evidence>
<gene>
    <name evidence="23" type="ORF">LEP1GSC038_2031</name>
</gene>
<keyword evidence="5" id="KW-0121">Carboxypeptidase</keyword>
<comment type="similarity">
    <text evidence="4">In the N-terminal section; belongs to the glycosyltransferase 51 family.</text>
</comment>
<dbReference type="InterPro" id="IPR001460">
    <property type="entry name" value="PCN-bd_Tpept"/>
</dbReference>
<feature type="domain" description="Penicillin-binding protein transpeptidase" evidence="21">
    <location>
        <begin position="450"/>
        <end position="736"/>
    </location>
</feature>
<evidence type="ECO:0000256" key="4">
    <source>
        <dbReference type="ARBA" id="ARBA00007739"/>
    </source>
</evidence>
<evidence type="ECO:0000256" key="19">
    <source>
        <dbReference type="ARBA" id="ARBA00060592"/>
    </source>
</evidence>
<dbReference type="Pfam" id="PF00905">
    <property type="entry name" value="Transpeptidase"/>
    <property type="match status" value="1"/>
</dbReference>
<proteinExistence type="inferred from homology"/>
<dbReference type="SUPFAM" id="SSF56601">
    <property type="entry name" value="beta-lactamase/transpeptidase-like"/>
    <property type="match status" value="1"/>
</dbReference>
<dbReference type="InterPro" id="IPR050396">
    <property type="entry name" value="Glycosyltr_51/Transpeptidase"/>
</dbReference>
<keyword evidence="12" id="KW-0573">Peptidoglycan synthesis</keyword>
<dbReference type="PANTHER" id="PTHR32282">
    <property type="entry name" value="BINDING PROTEIN TRANSPEPTIDASE, PUTATIVE-RELATED"/>
    <property type="match status" value="1"/>
</dbReference>
<evidence type="ECO:0000256" key="1">
    <source>
        <dbReference type="ARBA" id="ARBA00004370"/>
    </source>
</evidence>
<keyword evidence="13" id="KW-1133">Transmembrane helix</keyword>
<organism evidence="23 24">
    <name type="scientific">Leptospira weilii str. 2006001855</name>
    <dbReference type="NCBI Taxonomy" id="996804"/>
    <lineage>
        <taxon>Bacteria</taxon>
        <taxon>Pseudomonadati</taxon>
        <taxon>Spirochaetota</taxon>
        <taxon>Spirochaetia</taxon>
        <taxon>Leptospirales</taxon>
        <taxon>Leptospiraceae</taxon>
        <taxon>Leptospira</taxon>
    </lineage>
</organism>
<dbReference type="GO" id="GO:0016020">
    <property type="term" value="C:membrane"/>
    <property type="evidence" value="ECO:0007669"/>
    <property type="project" value="UniProtKB-SubCell"/>
</dbReference>
<evidence type="ECO:0000259" key="21">
    <source>
        <dbReference type="Pfam" id="PF00905"/>
    </source>
</evidence>
<feature type="domain" description="Glycosyl transferase family 51" evidence="22">
    <location>
        <begin position="112"/>
        <end position="264"/>
    </location>
</feature>
<evidence type="ECO:0000313" key="23">
    <source>
        <dbReference type="EMBL" id="EMM72680.1"/>
    </source>
</evidence>
<dbReference type="GO" id="GO:0008360">
    <property type="term" value="P:regulation of cell shape"/>
    <property type="evidence" value="ECO:0007669"/>
    <property type="project" value="UniProtKB-KW"/>
</dbReference>
<dbReference type="Pfam" id="PF00912">
    <property type="entry name" value="Transgly"/>
    <property type="match status" value="1"/>
</dbReference>
<evidence type="ECO:0000256" key="3">
    <source>
        <dbReference type="ARBA" id="ARBA00007090"/>
    </source>
</evidence>
<comment type="subcellular location">
    <subcellularLocation>
        <location evidence="1">Membrane</location>
    </subcellularLocation>
</comment>
<comment type="pathway">
    <text evidence="2">Cell wall biogenesis; peptidoglycan biosynthesis.</text>
</comment>
<keyword evidence="11" id="KW-0133">Cell shape</keyword>
<keyword evidence="15" id="KW-0511">Multifunctional enzyme</keyword>
<dbReference type="EMBL" id="AFJM02000037">
    <property type="protein sequence ID" value="EMM72680.1"/>
    <property type="molecule type" value="Genomic_DNA"/>
</dbReference>
<keyword evidence="7" id="KW-0328">Glycosyltransferase</keyword>
<evidence type="ECO:0000256" key="5">
    <source>
        <dbReference type="ARBA" id="ARBA00022645"/>
    </source>
</evidence>
<evidence type="ECO:0000256" key="14">
    <source>
        <dbReference type="ARBA" id="ARBA00023136"/>
    </source>
</evidence>
<dbReference type="Gene3D" id="1.10.3810.10">
    <property type="entry name" value="Biosynthetic peptidoglycan transglycosylase-like"/>
    <property type="match status" value="1"/>
</dbReference>
<evidence type="ECO:0000256" key="2">
    <source>
        <dbReference type="ARBA" id="ARBA00004752"/>
    </source>
</evidence>
<dbReference type="PANTHER" id="PTHR32282:SF27">
    <property type="entry name" value="PENICILLIN-BINDING PROTEIN 1A"/>
    <property type="match status" value="1"/>
</dbReference>
<feature type="region of interest" description="Disordered" evidence="20">
    <location>
        <begin position="794"/>
        <end position="831"/>
    </location>
</feature>
<dbReference type="InterPro" id="IPR036950">
    <property type="entry name" value="PBP_transglycosylase"/>
</dbReference>
<evidence type="ECO:0000256" key="18">
    <source>
        <dbReference type="ARBA" id="ARBA00049902"/>
    </source>
</evidence>
<evidence type="ECO:0000256" key="15">
    <source>
        <dbReference type="ARBA" id="ARBA00023268"/>
    </source>
</evidence>
<keyword evidence="16" id="KW-0961">Cell wall biogenesis/degradation</keyword>
<name>M6FJT6_9LEPT</name>
<evidence type="ECO:0000256" key="9">
    <source>
        <dbReference type="ARBA" id="ARBA00022692"/>
    </source>
</evidence>
<evidence type="ECO:0000259" key="22">
    <source>
        <dbReference type="Pfam" id="PF00912"/>
    </source>
</evidence>
<dbReference type="AlphaFoldDB" id="M6FJT6"/>
<dbReference type="GO" id="GO:0006508">
    <property type="term" value="P:proteolysis"/>
    <property type="evidence" value="ECO:0007669"/>
    <property type="project" value="UniProtKB-KW"/>
</dbReference>
<evidence type="ECO:0000256" key="12">
    <source>
        <dbReference type="ARBA" id="ARBA00022984"/>
    </source>
</evidence>
<keyword evidence="14" id="KW-0472">Membrane</keyword>
<dbReference type="EC" id="2.4.99.28" evidence="17"/>
<evidence type="ECO:0000256" key="10">
    <source>
        <dbReference type="ARBA" id="ARBA00022801"/>
    </source>
</evidence>
<dbReference type="GO" id="GO:0009252">
    <property type="term" value="P:peptidoglycan biosynthetic process"/>
    <property type="evidence" value="ECO:0007669"/>
    <property type="project" value="UniProtKB-KW"/>
</dbReference>
<dbReference type="Proteomes" id="UP000012101">
    <property type="component" value="Unassembled WGS sequence"/>
</dbReference>
<keyword evidence="6" id="KW-0645">Protease</keyword>
<evidence type="ECO:0000256" key="13">
    <source>
        <dbReference type="ARBA" id="ARBA00022989"/>
    </source>
</evidence>
<dbReference type="FunFam" id="3.40.710.10:FF:000103">
    <property type="entry name" value="Membrane carboxypeptidase/penicillin-binding protein"/>
    <property type="match status" value="1"/>
</dbReference>
<evidence type="ECO:0000256" key="8">
    <source>
        <dbReference type="ARBA" id="ARBA00022679"/>
    </source>
</evidence>
<accession>M6FJT6</accession>
<comment type="pathway">
    <text evidence="19">Glycan biosynthesis.</text>
</comment>
<keyword evidence="9" id="KW-0812">Transmembrane</keyword>
<dbReference type="InterPro" id="IPR023346">
    <property type="entry name" value="Lysozyme-like_dom_sf"/>
</dbReference>
<evidence type="ECO:0000256" key="16">
    <source>
        <dbReference type="ARBA" id="ARBA00023316"/>
    </source>
</evidence>
<dbReference type="SUPFAM" id="SSF53955">
    <property type="entry name" value="Lysozyme-like"/>
    <property type="match status" value="1"/>
</dbReference>
<dbReference type="Gene3D" id="3.40.710.10">
    <property type="entry name" value="DD-peptidase/beta-lactamase superfamily"/>
    <property type="match status" value="2"/>
</dbReference>
<dbReference type="InterPro" id="IPR012338">
    <property type="entry name" value="Beta-lactam/transpept-like"/>
</dbReference>